<evidence type="ECO:0000256" key="1">
    <source>
        <dbReference type="SAM" id="Phobius"/>
    </source>
</evidence>
<keyword evidence="1" id="KW-0812">Transmembrane</keyword>
<proteinExistence type="predicted"/>
<protein>
    <submittedName>
        <fullName evidence="2">Putative membrane domain protein</fullName>
    </submittedName>
</protein>
<gene>
    <name evidence="2" type="ORF">EJK53_1778</name>
</gene>
<organism evidence="2 3">
    <name type="scientific">Moraxella catarrhalis</name>
    <name type="common">Branhamella catarrhalis</name>
    <dbReference type="NCBI Taxonomy" id="480"/>
    <lineage>
        <taxon>Bacteria</taxon>
        <taxon>Pseudomonadati</taxon>
        <taxon>Pseudomonadota</taxon>
        <taxon>Gammaproteobacteria</taxon>
        <taxon>Moraxellales</taxon>
        <taxon>Moraxellaceae</taxon>
        <taxon>Moraxella</taxon>
    </lineage>
</organism>
<evidence type="ECO:0000313" key="2">
    <source>
        <dbReference type="EMBL" id="AZQ93183.1"/>
    </source>
</evidence>
<accession>A0A3S9QF10</accession>
<sequence>MKIITSSLCISFAFLIGQQLIVGLSTYFIANLAIDIAKNDDFLLNLAGFVLSLIIVYIPAYFATIYLEKSKFDLLNNYVQKFTTTFLAKLSC</sequence>
<dbReference type="EMBL" id="CP034662">
    <property type="protein sequence ID" value="AZQ93183.1"/>
    <property type="molecule type" value="Genomic_DNA"/>
</dbReference>
<keyword evidence="1" id="KW-1133">Transmembrane helix</keyword>
<feature type="transmembrane region" description="Helical" evidence="1">
    <location>
        <begin position="7"/>
        <end position="30"/>
    </location>
</feature>
<reference evidence="2 3" key="1">
    <citation type="submission" date="2018-12" db="EMBL/GenBank/DDBJ databases">
        <title>Persistence of Moraxella catarrhalis in Chronic Obstructive Pulmonary Disease and Regulation of the Hag/MID Adhesin.</title>
        <authorList>
            <person name="Murphy T."/>
            <person name="Zhao X."/>
            <person name="Vyas G."/>
            <person name="Aluvathingal J."/>
            <person name="Nadendla S."/>
            <person name="Tallon L."/>
            <person name="Tettelin H."/>
        </authorList>
    </citation>
    <scope>NUCLEOTIDE SEQUENCE [LARGE SCALE GENOMIC DNA]</scope>
    <source>
        <strain evidence="2 3">46P58B1</strain>
    </source>
</reference>
<name>A0A3S9QF10_MORCA</name>
<dbReference type="AlphaFoldDB" id="A0A3S9QF10"/>
<dbReference type="Proteomes" id="UP000280228">
    <property type="component" value="Chromosome"/>
</dbReference>
<evidence type="ECO:0000313" key="3">
    <source>
        <dbReference type="Proteomes" id="UP000280228"/>
    </source>
</evidence>
<feature type="transmembrane region" description="Helical" evidence="1">
    <location>
        <begin position="42"/>
        <end position="67"/>
    </location>
</feature>
<keyword evidence="1" id="KW-0472">Membrane</keyword>